<keyword evidence="4" id="KW-0449">Lipoprotein</keyword>
<reference evidence="4 5" key="1">
    <citation type="submission" date="2014-02" db="EMBL/GenBank/DDBJ databases">
        <authorList>
            <person name="Sears C."/>
            <person name="Carroll K."/>
            <person name="Sack B.R."/>
            <person name="Qadri F."/>
            <person name="Myers L.L."/>
            <person name="Chung G.-T."/>
            <person name="Escheverria P."/>
            <person name="Fraser C.M."/>
            <person name="Sadzewicz L."/>
            <person name="Shefchek K.A."/>
            <person name="Tallon L."/>
            <person name="Das S.P."/>
            <person name="Daugherty S."/>
            <person name="Mongodin E.F."/>
        </authorList>
    </citation>
    <scope>NUCLEOTIDE SEQUENCE [LARGE SCALE GENOMIC DNA]</scope>
    <source>
        <strain evidence="4 5">3976T8</strain>
    </source>
</reference>
<dbReference type="AlphaFoldDB" id="A0A016AWC0"/>
<dbReference type="Proteomes" id="UP000020938">
    <property type="component" value="Unassembled WGS sequence"/>
</dbReference>
<dbReference type="InterPro" id="IPR018247">
    <property type="entry name" value="EF_Hand_1_Ca_BS"/>
</dbReference>
<dbReference type="Pfam" id="PF16249">
    <property type="entry name" value="DUF4906"/>
    <property type="match status" value="1"/>
</dbReference>
<dbReference type="InterPro" id="IPR032594">
    <property type="entry name" value="DUF4906"/>
</dbReference>
<evidence type="ECO:0000259" key="3">
    <source>
        <dbReference type="Pfam" id="PF16249"/>
    </source>
</evidence>
<dbReference type="PATRIC" id="fig|1339314.3.peg.139"/>
<name>A0A016AWC0_BACFG</name>
<proteinExistence type="predicted"/>
<feature type="domain" description="DUF4906" evidence="3">
    <location>
        <begin position="277"/>
        <end position="376"/>
    </location>
</feature>
<evidence type="ECO:0000313" key="5">
    <source>
        <dbReference type="Proteomes" id="UP000020938"/>
    </source>
</evidence>
<dbReference type="EMBL" id="JGDS01000015">
    <property type="protein sequence ID" value="EXZ75705.1"/>
    <property type="molecule type" value="Genomic_DNA"/>
</dbReference>
<gene>
    <name evidence="4" type="ORF">M123_4821</name>
</gene>
<organism evidence="4 5">
    <name type="scientific">Bacteroides fragilis str. 3976T8</name>
    <dbReference type="NCBI Taxonomy" id="1339314"/>
    <lineage>
        <taxon>Bacteria</taxon>
        <taxon>Pseudomonadati</taxon>
        <taxon>Bacteroidota</taxon>
        <taxon>Bacteroidia</taxon>
        <taxon>Bacteroidales</taxon>
        <taxon>Bacteroidaceae</taxon>
        <taxon>Bacteroides</taxon>
    </lineage>
</organism>
<dbReference type="PROSITE" id="PS00018">
    <property type="entry name" value="EF_HAND_1"/>
    <property type="match status" value="1"/>
</dbReference>
<evidence type="ECO:0000256" key="2">
    <source>
        <dbReference type="SAM" id="SignalP"/>
    </source>
</evidence>
<feature type="region of interest" description="Disordered" evidence="1">
    <location>
        <begin position="289"/>
        <end position="312"/>
    </location>
</feature>
<comment type="caution">
    <text evidence="4">The sequence shown here is derived from an EMBL/GenBank/DDBJ whole genome shotgun (WGS) entry which is preliminary data.</text>
</comment>
<dbReference type="PROSITE" id="PS51257">
    <property type="entry name" value="PROKAR_LIPOPROTEIN"/>
    <property type="match status" value="1"/>
</dbReference>
<feature type="signal peptide" evidence="2">
    <location>
        <begin position="1"/>
        <end position="18"/>
    </location>
</feature>
<keyword evidence="2" id="KW-0732">Signal</keyword>
<feature type="chain" id="PRO_5001480905" evidence="2">
    <location>
        <begin position="19"/>
        <end position="951"/>
    </location>
</feature>
<accession>A0A016AWC0</accession>
<feature type="compositionally biased region" description="Basic and acidic residues" evidence="1">
    <location>
        <begin position="297"/>
        <end position="307"/>
    </location>
</feature>
<feature type="region of interest" description="Disordered" evidence="1">
    <location>
        <begin position="592"/>
        <end position="614"/>
    </location>
</feature>
<evidence type="ECO:0000256" key="1">
    <source>
        <dbReference type="SAM" id="MobiDB-lite"/>
    </source>
</evidence>
<sequence length="951" mass="105852">MKRIRRIGFVLLTALAFAACSDDEFQEKVQEGLPVTSLRMQISVPETGNATMTRASNETETNVEKLALLFYKKSQPDATPVVKEITVLGTPNKKAETNYLYTVDIDVEGLYSGEWYLYAVANYDKQFVSVTLDKLKAMTKAQIDDFCTGGSPDLDIVETAILMSGKYEYESQNNGKEPGTLTLNEGANTLQGDPCLVLRRLISKTIFNFINGEGVTFVPESYDLYNYSTSSTLMERTGWEGSEGTKPGSLVHKSNSNTLLNRTKIPIADKNDAGNYTFTFYTQENVQPDGTGCSSQADREKYRDNNRSAHPRTNFRYAPSEATYVVVKGRYDGPGENGEGKVTGNVEYTIHLGDFSKSGSNDNFTVRRNVKYTYNVTVKGVNNIIVEATANNEAQPGAEGDIINKNDALNVRVDAHYEQILFALNINADLNSFALSLKTPYTNKTVTSINDLTDSDDYKWVEFGKPATASTFQSYSMLKKNGKLCNIRELLTKLQDIDNNANQEYFIVQNGTVYVAAYVNEYFYDGKDISGFVNTADREMLLSSGTSVSQDEHSSYTITPIFCIQQRSIKSPMKLSLANPFGVETLEETQRTNSNLTNDGSGAPTNSESHGWQNSKDIIGDKQANWSTYINEAYNGYINGVIDQTKVMKPGYDTALYQWLSRNRDNDGDGKIGDDEIRWYLPAHDQCLVIWYGNNSIPTETRINIEGRTDMTYLTSTNGNQRTWWVDEGVAFGPWKNNSWSTGNSTYNQSNNALRAIRSLKNINGATTAISSYDPQTRTVTITGLADECLRLSGHTGNYPSHVTGDEADKLPRAFKIAKEDIYVSKNNYWPFDKNYYTASQATTDNTIGSGYSEDNDAGKWRVPNEKELGLMLKYCGSDLDQLTIARTKYGTSRYYYIQNTNGKYISTDNDAVPANGTTPCPIFLVRDVEPSASPQATHDSSYRPGGSIIK</sequence>
<evidence type="ECO:0000313" key="4">
    <source>
        <dbReference type="EMBL" id="EXZ75705.1"/>
    </source>
</evidence>
<protein>
    <submittedName>
        <fullName evidence="4">Putative lipoprotein</fullName>
    </submittedName>
</protein>